<keyword evidence="5" id="KW-1185">Reference proteome</keyword>
<organism evidence="4 5">
    <name type="scientific">Tulasnella calospora MUT 4182</name>
    <dbReference type="NCBI Taxonomy" id="1051891"/>
    <lineage>
        <taxon>Eukaryota</taxon>
        <taxon>Fungi</taxon>
        <taxon>Dikarya</taxon>
        <taxon>Basidiomycota</taxon>
        <taxon>Agaricomycotina</taxon>
        <taxon>Agaricomycetes</taxon>
        <taxon>Cantharellales</taxon>
        <taxon>Tulasnellaceae</taxon>
        <taxon>Tulasnella</taxon>
    </lineage>
</organism>
<name>A0A0C3QDE6_9AGAM</name>
<comment type="similarity">
    <text evidence="1 2">Belongs to the RNase T2 family.</text>
</comment>
<dbReference type="InterPro" id="IPR036430">
    <property type="entry name" value="RNase_T2-like_sf"/>
</dbReference>
<feature type="signal peptide" evidence="3">
    <location>
        <begin position="1"/>
        <end position="21"/>
    </location>
</feature>
<dbReference type="GO" id="GO:0003723">
    <property type="term" value="F:RNA binding"/>
    <property type="evidence" value="ECO:0007669"/>
    <property type="project" value="InterPro"/>
</dbReference>
<feature type="chain" id="PRO_5002168740" evidence="3">
    <location>
        <begin position="22"/>
        <end position="326"/>
    </location>
</feature>
<gene>
    <name evidence="4" type="ORF">M407DRAFT_21885</name>
</gene>
<reference evidence="5" key="2">
    <citation type="submission" date="2015-01" db="EMBL/GenBank/DDBJ databases">
        <title>Evolutionary Origins and Diversification of the Mycorrhizal Mutualists.</title>
        <authorList>
            <consortium name="DOE Joint Genome Institute"/>
            <consortium name="Mycorrhizal Genomics Consortium"/>
            <person name="Kohler A."/>
            <person name="Kuo A."/>
            <person name="Nagy L.G."/>
            <person name="Floudas D."/>
            <person name="Copeland A."/>
            <person name="Barry K.W."/>
            <person name="Cichocki N."/>
            <person name="Veneault-Fourrey C."/>
            <person name="LaButti K."/>
            <person name="Lindquist E.A."/>
            <person name="Lipzen A."/>
            <person name="Lundell T."/>
            <person name="Morin E."/>
            <person name="Murat C."/>
            <person name="Riley R."/>
            <person name="Ohm R."/>
            <person name="Sun H."/>
            <person name="Tunlid A."/>
            <person name="Henrissat B."/>
            <person name="Grigoriev I.V."/>
            <person name="Hibbett D.S."/>
            <person name="Martin F."/>
        </authorList>
    </citation>
    <scope>NUCLEOTIDE SEQUENCE [LARGE SCALE GENOMIC DNA]</scope>
    <source>
        <strain evidence="5">MUT 4182</strain>
    </source>
</reference>
<sequence length="326" mass="36499">MLPSIRLSLVLGIVVAQLANGFQCPNDPLVSCSEGLRQGEEFGSCCVSHPAGLFSYTQTWDSEQGRWLAGHLRLLNCDGSEFRCEVDPARQYDANTVSAWLGHAGDHTDDGQHRVALAEKADIGRYVAQQWSGSGLCISTLSPSCTTSDSQFGLRLFYRALDTLSSALDTSRFLATKRIYPSEEGSYDRNRLLEALFDGAEGKHPYIECEGDALKHVEYRFVTRGPFQDLYFEPPHHVRWSTRDSHTSCPLKGIKYLPKPSHGRTDRFNASASLKVKQLPEKRTPNLKSLKFFKYRHGQRMPDEKVWRTSAEAADAGNVSRGHDEL</sequence>
<evidence type="ECO:0000256" key="3">
    <source>
        <dbReference type="SAM" id="SignalP"/>
    </source>
</evidence>
<dbReference type="SUPFAM" id="SSF55895">
    <property type="entry name" value="Ribonuclease Rh-like"/>
    <property type="match status" value="1"/>
</dbReference>
<dbReference type="Pfam" id="PF00445">
    <property type="entry name" value="Ribonuclease_T2"/>
    <property type="match status" value="1"/>
</dbReference>
<dbReference type="EMBL" id="KN822988">
    <property type="protein sequence ID" value="KIO28980.1"/>
    <property type="molecule type" value="Genomic_DNA"/>
</dbReference>
<dbReference type="HOGENOM" id="CLU_037966_1_0_1"/>
<dbReference type="InterPro" id="IPR001568">
    <property type="entry name" value="RNase_T2-like"/>
</dbReference>
<protein>
    <submittedName>
        <fullName evidence="4">Uncharacterized protein</fullName>
    </submittedName>
</protein>
<dbReference type="GO" id="GO:0033897">
    <property type="term" value="F:ribonuclease T2 activity"/>
    <property type="evidence" value="ECO:0007669"/>
    <property type="project" value="InterPro"/>
</dbReference>
<dbReference type="Gene3D" id="3.90.730.10">
    <property type="entry name" value="Ribonuclease T2-like"/>
    <property type="match status" value="1"/>
</dbReference>
<proteinExistence type="inferred from homology"/>
<accession>A0A0C3QDE6</accession>
<evidence type="ECO:0000313" key="5">
    <source>
        <dbReference type="Proteomes" id="UP000054248"/>
    </source>
</evidence>
<dbReference type="AlphaFoldDB" id="A0A0C3QDE6"/>
<evidence type="ECO:0000256" key="2">
    <source>
        <dbReference type="RuleBase" id="RU004328"/>
    </source>
</evidence>
<dbReference type="Proteomes" id="UP000054248">
    <property type="component" value="Unassembled WGS sequence"/>
</dbReference>
<dbReference type="OrthoDB" id="435754at2759"/>
<evidence type="ECO:0000313" key="4">
    <source>
        <dbReference type="EMBL" id="KIO28980.1"/>
    </source>
</evidence>
<keyword evidence="3" id="KW-0732">Signal</keyword>
<reference evidence="4 5" key="1">
    <citation type="submission" date="2014-04" db="EMBL/GenBank/DDBJ databases">
        <authorList>
            <consortium name="DOE Joint Genome Institute"/>
            <person name="Kuo A."/>
            <person name="Girlanda M."/>
            <person name="Perotto S."/>
            <person name="Kohler A."/>
            <person name="Nagy L.G."/>
            <person name="Floudas D."/>
            <person name="Copeland A."/>
            <person name="Barry K.W."/>
            <person name="Cichocki N."/>
            <person name="Veneault-Fourrey C."/>
            <person name="LaButti K."/>
            <person name="Lindquist E.A."/>
            <person name="Lipzen A."/>
            <person name="Lundell T."/>
            <person name="Morin E."/>
            <person name="Murat C."/>
            <person name="Sun H."/>
            <person name="Tunlid A."/>
            <person name="Henrissat B."/>
            <person name="Grigoriev I.V."/>
            <person name="Hibbett D.S."/>
            <person name="Martin F."/>
            <person name="Nordberg H.P."/>
            <person name="Cantor M.N."/>
            <person name="Hua S.X."/>
        </authorList>
    </citation>
    <scope>NUCLEOTIDE SEQUENCE [LARGE SCALE GENOMIC DNA]</scope>
    <source>
        <strain evidence="4 5">MUT 4182</strain>
    </source>
</reference>
<evidence type="ECO:0000256" key="1">
    <source>
        <dbReference type="ARBA" id="ARBA00007469"/>
    </source>
</evidence>